<feature type="compositionally biased region" description="Acidic residues" evidence="1">
    <location>
        <begin position="87"/>
        <end position="103"/>
    </location>
</feature>
<comment type="caution">
    <text evidence="2">The sequence shown here is derived from an EMBL/GenBank/DDBJ whole genome shotgun (WGS) entry which is preliminary data.</text>
</comment>
<protein>
    <submittedName>
        <fullName evidence="2">Uncharacterized protein</fullName>
    </submittedName>
</protein>
<reference evidence="2 3" key="1">
    <citation type="submission" date="2014-02" db="EMBL/GenBank/DDBJ databases">
        <title>Single nucleus genome sequencing reveals high similarity among nuclei of an endomycorrhizal fungus.</title>
        <authorList>
            <person name="Lin K."/>
            <person name="Geurts R."/>
            <person name="Zhang Z."/>
            <person name="Limpens E."/>
            <person name="Saunders D.G."/>
            <person name="Mu D."/>
            <person name="Pang E."/>
            <person name="Cao H."/>
            <person name="Cha H."/>
            <person name="Lin T."/>
            <person name="Zhou Q."/>
            <person name="Shang Y."/>
            <person name="Li Y."/>
            <person name="Ivanov S."/>
            <person name="Sharma T."/>
            <person name="Velzen R.V."/>
            <person name="Ruijter N.D."/>
            <person name="Aanen D.K."/>
            <person name="Win J."/>
            <person name="Kamoun S."/>
            <person name="Bisseling T."/>
            <person name="Huang S."/>
        </authorList>
    </citation>
    <scope>NUCLEOTIDE SEQUENCE [LARGE SCALE GENOMIC DNA]</scope>
    <source>
        <strain evidence="3">DAOM197198w</strain>
    </source>
</reference>
<dbReference type="HOGENOM" id="CLU_155398_0_0_1"/>
<feature type="region of interest" description="Disordered" evidence="1">
    <location>
        <begin position="1"/>
        <end position="51"/>
    </location>
</feature>
<keyword evidence="3" id="KW-1185">Reference proteome</keyword>
<organism evidence="2 3">
    <name type="scientific">Rhizophagus irregularis (strain DAOM 197198w)</name>
    <name type="common">Glomus intraradices</name>
    <dbReference type="NCBI Taxonomy" id="1432141"/>
    <lineage>
        <taxon>Eukaryota</taxon>
        <taxon>Fungi</taxon>
        <taxon>Fungi incertae sedis</taxon>
        <taxon>Mucoromycota</taxon>
        <taxon>Glomeromycotina</taxon>
        <taxon>Glomeromycetes</taxon>
        <taxon>Glomerales</taxon>
        <taxon>Glomeraceae</taxon>
        <taxon>Rhizophagus</taxon>
    </lineage>
</organism>
<dbReference type="EMBL" id="JEMT01027455">
    <property type="protein sequence ID" value="EXX57043.1"/>
    <property type="molecule type" value="Genomic_DNA"/>
</dbReference>
<dbReference type="Proteomes" id="UP000022910">
    <property type="component" value="Unassembled WGS sequence"/>
</dbReference>
<dbReference type="OrthoDB" id="2402845at2759"/>
<dbReference type="AlphaFoldDB" id="A0A015LQP3"/>
<feature type="compositionally biased region" description="Polar residues" evidence="1">
    <location>
        <begin position="1"/>
        <end position="10"/>
    </location>
</feature>
<feature type="compositionally biased region" description="Low complexity" evidence="1">
    <location>
        <begin position="28"/>
        <end position="43"/>
    </location>
</feature>
<feature type="region of interest" description="Disordered" evidence="1">
    <location>
        <begin position="67"/>
        <end position="103"/>
    </location>
</feature>
<accession>A0A015LQP3</accession>
<name>A0A015LQP3_RHIIW</name>
<gene>
    <name evidence="2" type="ORF">RirG_210730</name>
</gene>
<sequence length="103" mass="11382">MNRSSRSTKVSKLVSKRVQIDNNDDETSNASSSSSGSLSSSTSELQEPIHILTKRKRKEKFKAVESAVNDVLIDELDNEDTGFSSPIDDDQSEDLNDETSDDE</sequence>
<proteinExistence type="predicted"/>
<evidence type="ECO:0000313" key="2">
    <source>
        <dbReference type="EMBL" id="EXX57043.1"/>
    </source>
</evidence>
<evidence type="ECO:0000256" key="1">
    <source>
        <dbReference type="SAM" id="MobiDB-lite"/>
    </source>
</evidence>
<evidence type="ECO:0000313" key="3">
    <source>
        <dbReference type="Proteomes" id="UP000022910"/>
    </source>
</evidence>